<name>A0A655PNE8_VIBCL</name>
<evidence type="ECO:0000313" key="1">
    <source>
        <dbReference type="EMBL" id="CSA17421.1"/>
    </source>
</evidence>
<organism evidence="1 2">
    <name type="scientific">Vibrio cholerae</name>
    <dbReference type="NCBI Taxonomy" id="666"/>
    <lineage>
        <taxon>Bacteria</taxon>
        <taxon>Pseudomonadati</taxon>
        <taxon>Pseudomonadota</taxon>
        <taxon>Gammaproteobacteria</taxon>
        <taxon>Vibrionales</taxon>
        <taxon>Vibrionaceae</taxon>
        <taxon>Vibrio</taxon>
    </lineage>
</organism>
<accession>A0A655PNE8</accession>
<evidence type="ECO:0000313" key="2">
    <source>
        <dbReference type="Proteomes" id="UP000044806"/>
    </source>
</evidence>
<proteinExistence type="predicted"/>
<gene>
    <name evidence="1" type="ORF">ERS013165_00954</name>
</gene>
<dbReference type="AlphaFoldDB" id="A0A655PNE8"/>
<dbReference type="EMBL" id="CWOW01000003">
    <property type="protein sequence ID" value="CSA17421.1"/>
    <property type="molecule type" value="Genomic_DNA"/>
</dbReference>
<sequence>MPGKLRLVTFDSAATPILYPQGSQIEMASSCLSNNC</sequence>
<reference evidence="1 2" key="1">
    <citation type="submission" date="2015-07" db="EMBL/GenBank/DDBJ databases">
        <authorList>
            <consortium name="Pathogen Informatics"/>
        </authorList>
    </citation>
    <scope>NUCLEOTIDE SEQUENCE [LARGE SCALE GENOMIC DNA]</scope>
    <source>
        <strain evidence="1 2">A51</strain>
    </source>
</reference>
<protein>
    <submittedName>
        <fullName evidence="1">Uncharacterized protein</fullName>
    </submittedName>
</protein>
<dbReference type="Proteomes" id="UP000044806">
    <property type="component" value="Unassembled WGS sequence"/>
</dbReference>